<sequence length="218" mass="23122">MTTLQANGVADPLPFVALPDFKAALSIADSDTSQDKALIDMLLSASAAVESYIGRQITAADYTDLIRIRPGDQMASFVLDVRPVLSITSVVRHGQPLVTPPDGWDFSSSSGILYPENGDGSLWGPGRYLVSYRAGWVIPGMTDADEKPLPVTLPADIRQAVLLTARSFYAAQDRDPLLKSESEQGVGSTSWSLPDATTGGLPGNAAAFLSRYLSAGFS</sequence>
<evidence type="ECO:0000313" key="2">
    <source>
        <dbReference type="Proteomes" id="UP000623107"/>
    </source>
</evidence>
<protein>
    <submittedName>
        <fullName evidence="1">Phage gp6-like head-tail connector protein</fullName>
    </submittedName>
</protein>
<reference evidence="1 2" key="2">
    <citation type="submission" date="2020-11" db="EMBL/GenBank/DDBJ databases">
        <title>Description of novel Gluconobacter species.</title>
        <authorList>
            <person name="Cleenwerck I."/>
            <person name="Cnockaert M."/>
            <person name="Borremans W."/>
            <person name="Wieme A.D."/>
            <person name="De Vuyst L."/>
            <person name="Vandamme P."/>
        </authorList>
    </citation>
    <scope>NUCLEOTIDE SEQUENCE [LARGE SCALE GENOMIC DNA]</scope>
    <source>
        <strain evidence="1 2">LMG 31484</strain>
    </source>
</reference>
<gene>
    <name evidence="1" type="ORF">HKD24_00025</name>
</gene>
<dbReference type="Gene3D" id="1.10.3230.30">
    <property type="entry name" value="Phage gp6-like head-tail connector protein"/>
    <property type="match status" value="1"/>
</dbReference>
<dbReference type="EMBL" id="JABCQG010000001">
    <property type="protein sequence ID" value="MBF0857603.1"/>
    <property type="molecule type" value="Genomic_DNA"/>
</dbReference>
<keyword evidence="2" id="KW-1185">Reference proteome</keyword>
<name>A0ABR9Y184_9PROT</name>
<proteinExistence type="predicted"/>
<organism evidence="1 2">
    <name type="scientific">Gluconobacter vitians</name>
    <dbReference type="NCBI Taxonomy" id="2728102"/>
    <lineage>
        <taxon>Bacteria</taxon>
        <taxon>Pseudomonadati</taxon>
        <taxon>Pseudomonadota</taxon>
        <taxon>Alphaproteobacteria</taxon>
        <taxon>Acetobacterales</taxon>
        <taxon>Acetobacteraceae</taxon>
        <taxon>Gluconobacter</taxon>
    </lineage>
</organism>
<reference evidence="2" key="1">
    <citation type="submission" date="2020-04" db="EMBL/GenBank/DDBJ databases">
        <title>Description of novel Gluconacetobacter.</title>
        <authorList>
            <person name="Sombolestani A."/>
        </authorList>
    </citation>
    <scope>NUCLEOTIDE SEQUENCE [LARGE SCALE GENOMIC DNA]</scope>
    <source>
        <strain evidence="2">LMG 31484</strain>
    </source>
</reference>
<accession>A0ABR9Y184</accession>
<dbReference type="Proteomes" id="UP000623107">
    <property type="component" value="Unassembled WGS sequence"/>
</dbReference>
<comment type="caution">
    <text evidence="1">The sequence shown here is derived from an EMBL/GenBank/DDBJ whole genome shotgun (WGS) entry which is preliminary data.</text>
</comment>
<evidence type="ECO:0000313" key="1">
    <source>
        <dbReference type="EMBL" id="MBF0857603.1"/>
    </source>
</evidence>
<dbReference type="RefSeq" id="WP_194258458.1">
    <property type="nucleotide sequence ID" value="NZ_JABCQG010000001.1"/>
</dbReference>